<dbReference type="OrthoDB" id="9824656at2"/>
<accession>A0A4Q5M252</accession>
<protein>
    <submittedName>
        <fullName evidence="1">Uncharacterized protein</fullName>
    </submittedName>
</protein>
<evidence type="ECO:0000313" key="1">
    <source>
        <dbReference type="EMBL" id="RYU95897.1"/>
    </source>
</evidence>
<reference evidence="1 2" key="1">
    <citation type="submission" date="2019-02" db="EMBL/GenBank/DDBJ databases">
        <title>Bacterial novel species Emticicia sp. 17J42-9 isolated from soil.</title>
        <authorList>
            <person name="Jung H.-Y."/>
        </authorList>
    </citation>
    <scope>NUCLEOTIDE SEQUENCE [LARGE SCALE GENOMIC DNA]</scope>
    <source>
        <strain evidence="1 2">17J42-9</strain>
    </source>
</reference>
<gene>
    <name evidence="1" type="ORF">EWM59_09755</name>
</gene>
<evidence type="ECO:0000313" key="2">
    <source>
        <dbReference type="Proteomes" id="UP000293162"/>
    </source>
</evidence>
<proteinExistence type="predicted"/>
<dbReference type="EMBL" id="SEWF01000011">
    <property type="protein sequence ID" value="RYU95897.1"/>
    <property type="molecule type" value="Genomic_DNA"/>
</dbReference>
<dbReference type="AlphaFoldDB" id="A0A4Q5M252"/>
<sequence length="316" mass="36247">MDLLEKYINRKFGIDENKFLEVLIKSPGAEGYILGNIGEELFKEYANSIGYEALRIKEKPEGGNNAKSVDAKGDFYIRKIGNTKDEWLVVECKGVKSNAEKRCGLTNPTSCLTLLYKHSVERAKHVESIYKSGNLAYLHAKKQWEEKNNGKFFPSFGWSKTNPGAGVPDLTGLWLSKVEIKEWLDTFKASDFDENAYWDLTAPIRLLQTHMPSTRIDIETNIKSTGPLVSEFNILCVDLFLKTGKHEFVFVNSTNLNHQGKSPNHLQQNYTIDILTAKDGYKRHNLLKPWYNDLNLCIEETMPKYRKLDESQLDRR</sequence>
<name>A0A4Q5M252_9BACT</name>
<organism evidence="1 2">
    <name type="scientific">Emticicia agri</name>
    <dbReference type="NCBI Taxonomy" id="2492393"/>
    <lineage>
        <taxon>Bacteria</taxon>
        <taxon>Pseudomonadati</taxon>
        <taxon>Bacteroidota</taxon>
        <taxon>Cytophagia</taxon>
        <taxon>Cytophagales</taxon>
        <taxon>Leadbetterellaceae</taxon>
        <taxon>Emticicia</taxon>
    </lineage>
</organism>
<keyword evidence="2" id="KW-1185">Reference proteome</keyword>
<comment type="caution">
    <text evidence="1">The sequence shown here is derived from an EMBL/GenBank/DDBJ whole genome shotgun (WGS) entry which is preliminary data.</text>
</comment>
<dbReference type="Proteomes" id="UP000293162">
    <property type="component" value="Unassembled WGS sequence"/>
</dbReference>
<dbReference type="RefSeq" id="WP_130020777.1">
    <property type="nucleotide sequence ID" value="NZ_SEWF01000011.1"/>
</dbReference>